<name>A0A4V6PUS5_NOCIG</name>
<dbReference type="InterPro" id="IPR056463">
    <property type="entry name" value="DUF7373_C"/>
</dbReference>
<keyword evidence="1" id="KW-0732">Signal</keyword>
<evidence type="ECO:0000256" key="1">
    <source>
        <dbReference type="SAM" id="SignalP"/>
    </source>
</evidence>
<feature type="domain" description="DUF7373" evidence="2">
    <location>
        <begin position="53"/>
        <end position="251"/>
    </location>
</feature>
<reference evidence="4 5" key="1">
    <citation type="submission" date="2019-03" db="EMBL/GenBank/DDBJ databases">
        <title>Genomic Encyclopedia of Type Strains, Phase IV (KMG-IV): sequencing the most valuable type-strain genomes for metagenomic binning, comparative biology and taxonomic classification.</title>
        <authorList>
            <person name="Goeker M."/>
        </authorList>
    </citation>
    <scope>NUCLEOTIDE SEQUENCE [LARGE SCALE GENOMIC DNA]</scope>
    <source>
        <strain evidence="4 5">DSM 44496</strain>
    </source>
</reference>
<proteinExistence type="predicted"/>
<keyword evidence="5" id="KW-1185">Reference proteome</keyword>
<dbReference type="InterPro" id="IPR055797">
    <property type="entry name" value="DUF7373"/>
</dbReference>
<dbReference type="Pfam" id="PF24088">
    <property type="entry name" value="DUF7373"/>
    <property type="match status" value="1"/>
</dbReference>
<accession>A0A4V6PUS5</accession>
<sequence>MRKTRAYSTFAALALLLGACGDDPEPAAPPAPQVDVAKLDSGNYPTTPLDVENTRTAMSGALRESIRIAAASPTPYDYDNRFIFAARPGHPVTAEAPPWYPGTDFENGKDTSAAIPGVVAGWETAGQRREEFSAGREIDTMVVRYETADQARFAADEIGKRTKGVPGPVIPDHPNVQTRVDINKGSYTTQYLRAWLLRGDLLIHASLSDPISIPFDAAADADIVKRFFDKQLELLASYKPTPVADFGKLPLDVDGLLAHTLPAKTKENEGAAYPVQAVLHLAGSRRDKLIAAITDAGIDYASFAGGSVFRARDADAAIRYMVAEATDSTTEDHMKVDGPAEMPGAECYNAKPEVKYASDAPPMCITTIGRYVIKSQSMNLQDAQHQLAAQYKLLHGFS</sequence>
<organism evidence="4 5">
    <name type="scientific">Nocardia ignorata</name>
    <dbReference type="NCBI Taxonomy" id="145285"/>
    <lineage>
        <taxon>Bacteria</taxon>
        <taxon>Bacillati</taxon>
        <taxon>Actinomycetota</taxon>
        <taxon>Actinomycetes</taxon>
        <taxon>Mycobacteriales</taxon>
        <taxon>Nocardiaceae</taxon>
        <taxon>Nocardia</taxon>
    </lineage>
</organism>
<gene>
    <name evidence="4" type="ORF">DFR75_102544</name>
</gene>
<evidence type="ECO:0000259" key="2">
    <source>
        <dbReference type="Pfam" id="PF24088"/>
    </source>
</evidence>
<evidence type="ECO:0008006" key="6">
    <source>
        <dbReference type="Google" id="ProtNLM"/>
    </source>
</evidence>
<dbReference type="RefSeq" id="WP_067490954.1">
    <property type="nucleotide sequence ID" value="NZ_SNXK01000002.1"/>
</dbReference>
<dbReference type="EMBL" id="SNXK01000002">
    <property type="protein sequence ID" value="TDP39825.1"/>
    <property type="molecule type" value="Genomic_DNA"/>
</dbReference>
<dbReference type="Pfam" id="PF24092">
    <property type="entry name" value="DUF7373_C"/>
    <property type="match status" value="1"/>
</dbReference>
<dbReference type="PROSITE" id="PS51257">
    <property type="entry name" value="PROKAR_LIPOPROTEIN"/>
    <property type="match status" value="1"/>
</dbReference>
<comment type="caution">
    <text evidence="4">The sequence shown here is derived from an EMBL/GenBank/DDBJ whole genome shotgun (WGS) entry which is preliminary data.</text>
</comment>
<dbReference type="Proteomes" id="UP000295087">
    <property type="component" value="Unassembled WGS sequence"/>
</dbReference>
<evidence type="ECO:0000259" key="3">
    <source>
        <dbReference type="Pfam" id="PF24092"/>
    </source>
</evidence>
<feature type="chain" id="PRO_5038336411" description="Lipoprotein" evidence="1">
    <location>
        <begin position="22"/>
        <end position="398"/>
    </location>
</feature>
<feature type="signal peptide" evidence="1">
    <location>
        <begin position="1"/>
        <end position="21"/>
    </location>
</feature>
<evidence type="ECO:0000313" key="5">
    <source>
        <dbReference type="Proteomes" id="UP000295087"/>
    </source>
</evidence>
<feature type="domain" description="DUF7373" evidence="3">
    <location>
        <begin position="256"/>
        <end position="394"/>
    </location>
</feature>
<dbReference type="AlphaFoldDB" id="A0A4V6PUS5"/>
<protein>
    <recommendedName>
        <fullName evidence="6">Lipoprotein</fullName>
    </recommendedName>
</protein>
<evidence type="ECO:0000313" key="4">
    <source>
        <dbReference type="EMBL" id="TDP39825.1"/>
    </source>
</evidence>